<dbReference type="PROSITE" id="PS00092">
    <property type="entry name" value="N6_MTASE"/>
    <property type="match status" value="1"/>
</dbReference>
<feature type="domain" description="Methyltransferase small" evidence="3">
    <location>
        <begin position="128"/>
        <end position="197"/>
    </location>
</feature>
<dbReference type="InterPro" id="IPR007848">
    <property type="entry name" value="Small_mtfrase_dom"/>
</dbReference>
<keyword evidence="2" id="KW-0949">S-adenosyl-L-methionine</keyword>
<dbReference type="SUPFAM" id="SSF53335">
    <property type="entry name" value="S-adenosyl-L-methionine-dependent methyltransferases"/>
    <property type="match status" value="1"/>
</dbReference>
<evidence type="ECO:0000256" key="1">
    <source>
        <dbReference type="ARBA" id="ARBA00022603"/>
    </source>
</evidence>
<dbReference type="RefSeq" id="WP_238278566.1">
    <property type="nucleotide sequence ID" value="NZ_BPQR01000084.1"/>
</dbReference>
<keyword evidence="1" id="KW-0489">Methyltransferase</keyword>
<proteinExistence type="predicted"/>
<dbReference type="EMBL" id="BPQR01000084">
    <property type="protein sequence ID" value="GJE08669.1"/>
    <property type="molecule type" value="Genomic_DNA"/>
</dbReference>
<dbReference type="PRINTS" id="PR00507">
    <property type="entry name" value="N12N6MTFRASE"/>
</dbReference>
<name>A0ABQ4SZN2_9HYPH</name>
<dbReference type="Gene3D" id="3.40.50.150">
    <property type="entry name" value="Vaccinia Virus protein VP39"/>
    <property type="match status" value="1"/>
</dbReference>
<dbReference type="InterPro" id="IPR029063">
    <property type="entry name" value="SAM-dependent_MTases_sf"/>
</dbReference>
<keyword evidence="5" id="KW-1185">Reference proteome</keyword>
<gene>
    <name evidence="4" type="ORF">AOPFMNJM_4012</name>
</gene>
<dbReference type="InterPro" id="IPR002052">
    <property type="entry name" value="DNA_methylase_N6_adenine_CS"/>
</dbReference>
<reference evidence="4" key="2">
    <citation type="submission" date="2021-08" db="EMBL/GenBank/DDBJ databases">
        <authorList>
            <person name="Tani A."/>
            <person name="Ola A."/>
            <person name="Ogura Y."/>
            <person name="Katsura K."/>
            <person name="Hayashi T."/>
        </authorList>
    </citation>
    <scope>NUCLEOTIDE SEQUENCE</scope>
    <source>
        <strain evidence="4">LMG 23639</strain>
    </source>
</reference>
<evidence type="ECO:0000256" key="2">
    <source>
        <dbReference type="ARBA" id="ARBA00022691"/>
    </source>
</evidence>
<reference evidence="4" key="1">
    <citation type="journal article" date="2021" name="Front. Microbiol.">
        <title>Comprehensive Comparative Genomics and Phenotyping of Methylobacterium Species.</title>
        <authorList>
            <person name="Alessa O."/>
            <person name="Ogura Y."/>
            <person name="Fujitani Y."/>
            <person name="Takami H."/>
            <person name="Hayashi T."/>
            <person name="Sahin N."/>
            <person name="Tani A."/>
        </authorList>
    </citation>
    <scope>NUCLEOTIDE SEQUENCE</scope>
    <source>
        <strain evidence="4">LMG 23639</strain>
    </source>
</reference>
<organism evidence="4 5">
    <name type="scientific">Methylobacterium jeotgali</name>
    <dbReference type="NCBI Taxonomy" id="381630"/>
    <lineage>
        <taxon>Bacteria</taxon>
        <taxon>Pseudomonadati</taxon>
        <taxon>Pseudomonadota</taxon>
        <taxon>Alphaproteobacteria</taxon>
        <taxon>Hyphomicrobiales</taxon>
        <taxon>Methylobacteriaceae</taxon>
        <taxon>Methylobacterium</taxon>
    </lineage>
</organism>
<evidence type="ECO:0000313" key="4">
    <source>
        <dbReference type="EMBL" id="GJE08669.1"/>
    </source>
</evidence>
<dbReference type="Proteomes" id="UP001055102">
    <property type="component" value="Unassembled WGS sequence"/>
</dbReference>
<accession>A0ABQ4SZN2</accession>
<evidence type="ECO:0000259" key="3">
    <source>
        <dbReference type="Pfam" id="PF05175"/>
    </source>
</evidence>
<dbReference type="CDD" id="cd02440">
    <property type="entry name" value="AdoMet_MTases"/>
    <property type="match status" value="1"/>
</dbReference>
<evidence type="ECO:0000313" key="5">
    <source>
        <dbReference type="Proteomes" id="UP001055102"/>
    </source>
</evidence>
<dbReference type="Pfam" id="PF05175">
    <property type="entry name" value="MTS"/>
    <property type="match status" value="1"/>
</dbReference>
<sequence>MRVSQDVLSVLDRATCEGNALSLVALGQLDRKLYTDTNKVLEAAGGKWSRKAKAHLFDGDAAEAVEPIILTGEIVSRKVEFQQFYTPPDLAERVIAAAGILPGMWVLEPSAGRGALAIPALVAGGQVDCVELNRANAEHLDEADRFDVVCCDFLTVASERQYDRVVMNPPFTRDQDIRHVEHALKFLAPGGRLVAIMSGGVLFRQGRAATFREMVAARGGTIEPLPADSFKASGTSVSTCLVTIDERGA</sequence>
<protein>
    <recommendedName>
        <fullName evidence="3">Methyltransferase small domain-containing protein</fullName>
    </recommendedName>
</protein>
<comment type="caution">
    <text evidence="4">The sequence shown here is derived from an EMBL/GenBank/DDBJ whole genome shotgun (WGS) entry which is preliminary data.</text>
</comment>
<keyword evidence="1" id="KW-0808">Transferase</keyword>